<evidence type="ECO:0000313" key="1">
    <source>
        <dbReference type="EMBL" id="QKR00594.1"/>
    </source>
</evidence>
<dbReference type="OrthoDB" id="10147at2157"/>
<dbReference type="KEGG" id="mten:GWK48_09565"/>
<gene>
    <name evidence="1" type="ORF">GWK48_09565</name>
</gene>
<sequence>MTKELTPLEKLQLMVPGYRGYKAKDLVRQDDFLIRNSVKQKLENALNKLGELEAITASSSPFSPELKKMEFIASKIRSFIGELTAMQGGGSDVYARFKITTEQLDEIVKNDLNMINVAEEIYNSIASGNINQVDPLLNKLREIIIGRQKLFFPQEYR</sequence>
<dbReference type="EMBL" id="CP049074">
    <property type="protein sequence ID" value="QKR00594.1"/>
    <property type="molecule type" value="Genomic_DNA"/>
</dbReference>
<accession>A0A6N0NUN0</accession>
<name>A0A6N0NUN0_9CREN</name>
<evidence type="ECO:0000313" key="2">
    <source>
        <dbReference type="Proteomes" id="UP000509301"/>
    </source>
</evidence>
<protein>
    <submittedName>
        <fullName evidence="1">Uncharacterized protein</fullName>
    </submittedName>
</protein>
<dbReference type="AlphaFoldDB" id="A0A6N0NUN0"/>
<proteinExistence type="predicted"/>
<dbReference type="RefSeq" id="WP_174631741.1">
    <property type="nucleotide sequence ID" value="NZ_CP049074.1"/>
</dbReference>
<keyword evidence="2" id="KW-1185">Reference proteome</keyword>
<dbReference type="GeneID" id="55642191"/>
<dbReference type="Proteomes" id="UP000509301">
    <property type="component" value="Chromosome"/>
</dbReference>
<reference evidence="1 2" key="1">
    <citation type="submission" date="2020-02" db="EMBL/GenBank/DDBJ databases">
        <title>Comparative genome analysis reveals the metabolism and evolution of the thermophilic archaeal genus Metallosphaera.</title>
        <authorList>
            <person name="Jiang C."/>
        </authorList>
    </citation>
    <scope>NUCLEOTIDE SEQUENCE [LARGE SCALE GENOMIC DNA]</scope>
    <source>
        <strain evidence="1 2">Ric-A</strain>
    </source>
</reference>
<organism evidence="1 2">
    <name type="scientific">Metallosphaera tengchongensis</name>
    <dbReference type="NCBI Taxonomy" id="1532350"/>
    <lineage>
        <taxon>Archaea</taxon>
        <taxon>Thermoproteota</taxon>
        <taxon>Thermoprotei</taxon>
        <taxon>Sulfolobales</taxon>
        <taxon>Sulfolobaceae</taxon>
        <taxon>Metallosphaera</taxon>
    </lineage>
</organism>